<sequence>MEEKERDACHPSTLVHGFHLGPETCITVTESNLAHSTSPTSPKATAHSHPQPFQQPHAQAFDLTNYNLMDRVCAFHGVYEDVHLLVKQNCYPRAICLGDISGSTMHDLFRQPTLPSRIERQKLQAHLRETLELLHKAGKSPRRRSRSRSIYTSLGWYKLIAKDYAALNGIFAHADSREAVKEINALLKQVSQEYLASYDQDLAELLFRVCTEDVESPMLQAIDTDIRMPYPELSLALAGHFKAAKYHTAALSNLYAALFRLDAILGAPELSEKRHNTYSELFCRMLIMAARCAGYIENKNPEHILDPPASLLFEKATSFTHSLKRNDASNVTLMGIQLEHASHILGNAALRMVRDMAPGLAEMVTSLMKSGIEDEWNESKSASIKLLERLEDLLGNIMYDGLEDADERLQEEVDNVNELLWAKGVMGRGIVAA</sequence>
<protein>
    <submittedName>
        <fullName evidence="2">Uncharacterized protein</fullName>
    </submittedName>
</protein>
<gene>
    <name evidence="2" type="ORF">GTA08_BOTSDO00418</name>
</gene>
<comment type="caution">
    <text evidence="2">The sequence shown here is derived from an EMBL/GenBank/DDBJ whole genome shotgun (WGS) entry which is preliminary data.</text>
</comment>
<reference evidence="2" key="1">
    <citation type="submission" date="2020-04" db="EMBL/GenBank/DDBJ databases">
        <title>Genome Assembly and Annotation of Botryosphaeria dothidea sdau 11-99, a Latent Pathogen of Apple Fruit Ring Rot in China.</title>
        <authorList>
            <person name="Yu C."/>
            <person name="Diao Y."/>
            <person name="Lu Q."/>
            <person name="Zhao J."/>
            <person name="Cui S."/>
            <person name="Peng C."/>
            <person name="He B."/>
            <person name="Liu H."/>
        </authorList>
    </citation>
    <scope>NUCLEOTIDE SEQUENCE [LARGE SCALE GENOMIC DNA]</scope>
    <source>
        <strain evidence="2">Sdau11-99</strain>
    </source>
</reference>
<feature type="compositionally biased region" description="Polar residues" evidence="1">
    <location>
        <begin position="32"/>
        <end position="43"/>
    </location>
</feature>
<evidence type="ECO:0000313" key="3">
    <source>
        <dbReference type="Proteomes" id="UP000572817"/>
    </source>
</evidence>
<dbReference type="AlphaFoldDB" id="A0A8H4N9X1"/>
<dbReference type="EMBL" id="WWBZ02000001">
    <property type="protein sequence ID" value="KAF4314560.1"/>
    <property type="molecule type" value="Genomic_DNA"/>
</dbReference>
<name>A0A8H4N9X1_9PEZI</name>
<accession>A0A8H4N9X1</accession>
<evidence type="ECO:0000313" key="2">
    <source>
        <dbReference type="EMBL" id="KAF4314560.1"/>
    </source>
</evidence>
<evidence type="ECO:0000256" key="1">
    <source>
        <dbReference type="SAM" id="MobiDB-lite"/>
    </source>
</evidence>
<feature type="region of interest" description="Disordered" evidence="1">
    <location>
        <begin position="32"/>
        <end position="53"/>
    </location>
</feature>
<keyword evidence="3" id="KW-1185">Reference proteome</keyword>
<proteinExistence type="predicted"/>
<dbReference type="Proteomes" id="UP000572817">
    <property type="component" value="Unassembled WGS sequence"/>
</dbReference>
<organism evidence="2 3">
    <name type="scientific">Botryosphaeria dothidea</name>
    <dbReference type="NCBI Taxonomy" id="55169"/>
    <lineage>
        <taxon>Eukaryota</taxon>
        <taxon>Fungi</taxon>
        <taxon>Dikarya</taxon>
        <taxon>Ascomycota</taxon>
        <taxon>Pezizomycotina</taxon>
        <taxon>Dothideomycetes</taxon>
        <taxon>Dothideomycetes incertae sedis</taxon>
        <taxon>Botryosphaeriales</taxon>
        <taxon>Botryosphaeriaceae</taxon>
        <taxon>Botryosphaeria</taxon>
    </lineage>
</organism>